<dbReference type="InterPro" id="IPR036397">
    <property type="entry name" value="RNaseH_sf"/>
</dbReference>
<proteinExistence type="predicted"/>
<evidence type="ECO:0000313" key="4">
    <source>
        <dbReference type="Proteomes" id="UP000225706"/>
    </source>
</evidence>
<comment type="caution">
    <text evidence="3">The sequence shown here is derived from an EMBL/GenBank/DDBJ whole genome shotgun (WGS) entry which is preliminary data.</text>
</comment>
<protein>
    <recommendedName>
        <fullName evidence="2">Integrase catalytic domain-containing protein</fullName>
    </recommendedName>
</protein>
<gene>
    <name evidence="3" type="ORF">AWC38_SpisGene21478</name>
</gene>
<dbReference type="AlphaFoldDB" id="A0A2B4RC65"/>
<reference evidence="4" key="1">
    <citation type="journal article" date="2017" name="bioRxiv">
        <title>Comparative analysis of the genomes of Stylophora pistillata and Acropora digitifera provides evidence for extensive differences between species of corals.</title>
        <authorList>
            <person name="Voolstra C.R."/>
            <person name="Li Y."/>
            <person name="Liew Y.J."/>
            <person name="Baumgarten S."/>
            <person name="Zoccola D."/>
            <person name="Flot J.-F."/>
            <person name="Tambutte S."/>
            <person name="Allemand D."/>
            <person name="Aranda M."/>
        </authorList>
    </citation>
    <scope>NUCLEOTIDE SEQUENCE [LARGE SCALE GENOMIC DNA]</scope>
</reference>
<evidence type="ECO:0000256" key="1">
    <source>
        <dbReference type="SAM" id="MobiDB-lite"/>
    </source>
</evidence>
<name>A0A2B4RC65_STYPI</name>
<evidence type="ECO:0000259" key="2">
    <source>
        <dbReference type="PROSITE" id="PS50994"/>
    </source>
</evidence>
<feature type="region of interest" description="Disordered" evidence="1">
    <location>
        <begin position="818"/>
        <end position="850"/>
    </location>
</feature>
<dbReference type="OrthoDB" id="408971at2759"/>
<dbReference type="Proteomes" id="UP000225706">
    <property type="component" value="Unassembled WGS sequence"/>
</dbReference>
<dbReference type="InterPro" id="IPR001584">
    <property type="entry name" value="Integrase_cat-core"/>
</dbReference>
<dbReference type="PANTHER" id="PTHR31511:SF12">
    <property type="entry name" value="RHO TERMINATION FACTOR N-TERMINAL DOMAIN-CONTAINING PROTEIN"/>
    <property type="match status" value="1"/>
</dbReference>
<dbReference type="GO" id="GO:0003676">
    <property type="term" value="F:nucleic acid binding"/>
    <property type="evidence" value="ECO:0007669"/>
    <property type="project" value="InterPro"/>
</dbReference>
<accession>A0A2B4RC65</accession>
<keyword evidence="4" id="KW-1185">Reference proteome</keyword>
<evidence type="ECO:0000313" key="3">
    <source>
        <dbReference type="EMBL" id="PFX14369.1"/>
    </source>
</evidence>
<dbReference type="SUPFAM" id="SSF56672">
    <property type="entry name" value="DNA/RNA polymerases"/>
    <property type="match status" value="1"/>
</dbReference>
<dbReference type="STRING" id="50429.A0A2B4RC65"/>
<sequence length="850" mass="99681">MILSCEMKRGAMDGEVQYLDAYFHTNTIENLNATDESEMYERFVQTIQEIIEEFNNNGSNWEFNRVISLDLHLVEYNPLNGSSYIELPKELTGKKAIINMENQDNECFKWCITRALYPVEKNPQRITKIHREQSDRLDWRGINFPVELDKIKTFEKQNENIAVNVFGYEKQYISFSKSVAVSSYTNKDEEEVAIKTELRLIDSLKFMASSLDKLVSKLSHDKLKKTGEVFKDESGREIELILRMGVYRYDYMSSIEKFGETDLPPKREFYSKLNDCDISEEDYEHAKKIWNELKMKNMALKVTKVELELELLSDPDMLLMFEKGIRGGISMIPRCYVKANNKCMNLKFDREKPSKYLTYFDANNLYGWAMCKPLPVRGFKWMSQEETGDRRNTLCILEVDLEYLKELHDLHNDYPLAPERIIMNSNKVEKLVPNLNDTKKYIIHHQNLKQCLELGLRLKKIYRGIKFEEERWLKSYIELNTNLRTNAKNEFENDFFKLMNNSVFRKTMENIRKRVDVRLLNNRKKAQKLSAKPNFKHCTIFDENLIAIHMGRTSIKFDKPVFCGMAILDLSKTLMYDFHYNYIKKKYGDKAKLLFTDTDSLMYEIETEDFYKDIAADVEEKFDTSNFPKDHISKIPTGCNKKVVGMIKETKVYKEALTVVDVASRFKAAEPLTSKESSEVSKAFQTIYKRGPLRRPKTLQVYAGREFMGETTKEMAKHDVRIRRGYVNVHRDQGIVDRFNRTLGERLFSFQYGQEMNFKDRMRSTEWVKRLPEVVSSLNREETRLTGKKPIDAIKEKVVDAKSSTCYSRPVGLKEKRLDYSKKHGPKRGFVGEDLQTVPPKTELPPEGIR</sequence>
<dbReference type="PROSITE" id="PS50994">
    <property type="entry name" value="INTEGRASE"/>
    <property type="match status" value="1"/>
</dbReference>
<dbReference type="PANTHER" id="PTHR31511">
    <property type="entry name" value="PROTEIN CBG23764"/>
    <property type="match status" value="1"/>
</dbReference>
<organism evidence="3 4">
    <name type="scientific">Stylophora pistillata</name>
    <name type="common">Smooth cauliflower coral</name>
    <dbReference type="NCBI Taxonomy" id="50429"/>
    <lineage>
        <taxon>Eukaryota</taxon>
        <taxon>Metazoa</taxon>
        <taxon>Cnidaria</taxon>
        <taxon>Anthozoa</taxon>
        <taxon>Hexacorallia</taxon>
        <taxon>Scleractinia</taxon>
        <taxon>Astrocoeniina</taxon>
        <taxon>Pocilloporidae</taxon>
        <taxon>Stylophora</taxon>
    </lineage>
</organism>
<dbReference type="SUPFAM" id="SSF53098">
    <property type="entry name" value="Ribonuclease H-like"/>
    <property type="match status" value="1"/>
</dbReference>
<dbReference type="EMBL" id="LSMT01000790">
    <property type="protein sequence ID" value="PFX14369.1"/>
    <property type="molecule type" value="Genomic_DNA"/>
</dbReference>
<feature type="domain" description="Integrase catalytic" evidence="2">
    <location>
        <begin position="632"/>
        <end position="798"/>
    </location>
</feature>
<dbReference type="GO" id="GO:0015074">
    <property type="term" value="P:DNA integration"/>
    <property type="evidence" value="ECO:0007669"/>
    <property type="project" value="InterPro"/>
</dbReference>
<dbReference type="InterPro" id="IPR012337">
    <property type="entry name" value="RNaseH-like_sf"/>
</dbReference>
<dbReference type="InterPro" id="IPR043502">
    <property type="entry name" value="DNA/RNA_pol_sf"/>
</dbReference>
<dbReference type="Gene3D" id="3.30.420.10">
    <property type="entry name" value="Ribonuclease H-like superfamily/Ribonuclease H"/>
    <property type="match status" value="1"/>
</dbReference>